<name>A0A182U523_9DIPT</name>
<reference evidence="3" key="2">
    <citation type="submission" date="2020-05" db="UniProtKB">
        <authorList>
            <consortium name="EnsemblMetazoa"/>
        </authorList>
    </citation>
    <scope>IDENTIFICATION</scope>
    <source>
        <strain evidence="3">CM1001059</strain>
    </source>
</reference>
<dbReference type="VEuPathDB" id="VectorBase:AMEC014026"/>
<feature type="compositionally biased region" description="Polar residues" evidence="1">
    <location>
        <begin position="282"/>
        <end position="292"/>
    </location>
</feature>
<feature type="compositionally biased region" description="Low complexity" evidence="1">
    <location>
        <begin position="293"/>
        <end position="307"/>
    </location>
</feature>
<feature type="compositionally biased region" description="Acidic residues" evidence="1">
    <location>
        <begin position="119"/>
        <end position="132"/>
    </location>
</feature>
<evidence type="ECO:0000313" key="4">
    <source>
        <dbReference type="Proteomes" id="UP000075902"/>
    </source>
</evidence>
<keyword evidence="4" id="KW-1185">Reference proteome</keyword>
<protein>
    <recommendedName>
        <fullName evidence="2">C2H2-type domain-containing protein</fullName>
    </recommendedName>
</protein>
<dbReference type="InterPro" id="IPR036236">
    <property type="entry name" value="Znf_C2H2_sf"/>
</dbReference>
<feature type="region of interest" description="Disordered" evidence="1">
    <location>
        <begin position="17"/>
        <end position="40"/>
    </location>
</feature>
<evidence type="ECO:0000256" key="1">
    <source>
        <dbReference type="SAM" id="MobiDB-lite"/>
    </source>
</evidence>
<feature type="region of interest" description="Disordered" evidence="1">
    <location>
        <begin position="111"/>
        <end position="134"/>
    </location>
</feature>
<dbReference type="Pfam" id="PF12874">
    <property type="entry name" value="zf-met"/>
    <property type="match status" value="1"/>
</dbReference>
<organism evidence="3 4">
    <name type="scientific">Anopheles melas</name>
    <dbReference type="NCBI Taxonomy" id="34690"/>
    <lineage>
        <taxon>Eukaryota</taxon>
        <taxon>Metazoa</taxon>
        <taxon>Ecdysozoa</taxon>
        <taxon>Arthropoda</taxon>
        <taxon>Hexapoda</taxon>
        <taxon>Insecta</taxon>
        <taxon>Pterygota</taxon>
        <taxon>Neoptera</taxon>
        <taxon>Endopterygota</taxon>
        <taxon>Diptera</taxon>
        <taxon>Nematocera</taxon>
        <taxon>Culicoidea</taxon>
        <taxon>Culicidae</taxon>
        <taxon>Anophelinae</taxon>
        <taxon>Anopheles</taxon>
    </lineage>
</organism>
<feature type="compositionally biased region" description="Gly residues" evidence="1">
    <location>
        <begin position="165"/>
        <end position="174"/>
    </location>
</feature>
<feature type="domain" description="C2H2-type" evidence="2">
    <location>
        <begin position="77"/>
        <end position="95"/>
    </location>
</feature>
<feature type="compositionally biased region" description="Basic and acidic residues" evidence="1">
    <location>
        <begin position="310"/>
        <end position="321"/>
    </location>
</feature>
<feature type="compositionally biased region" description="Low complexity" evidence="1">
    <location>
        <begin position="322"/>
        <end position="338"/>
    </location>
</feature>
<feature type="compositionally biased region" description="Polar residues" evidence="1">
    <location>
        <begin position="339"/>
        <end position="364"/>
    </location>
</feature>
<feature type="compositionally biased region" description="Acidic residues" evidence="1">
    <location>
        <begin position="178"/>
        <end position="195"/>
    </location>
</feature>
<dbReference type="InterPro" id="IPR013087">
    <property type="entry name" value="Znf_C2H2_type"/>
</dbReference>
<feature type="compositionally biased region" description="Basic and acidic residues" evidence="1">
    <location>
        <begin position="418"/>
        <end position="439"/>
    </location>
</feature>
<feature type="compositionally biased region" description="Basic and acidic residues" evidence="1">
    <location>
        <begin position="266"/>
        <end position="281"/>
    </location>
</feature>
<dbReference type="InterPro" id="IPR026811">
    <property type="entry name" value="CIZ1"/>
</dbReference>
<evidence type="ECO:0000313" key="3">
    <source>
        <dbReference type="EnsemblMetazoa" id="AMEC014026-PA"/>
    </source>
</evidence>
<dbReference type="SUPFAM" id="SSF57667">
    <property type="entry name" value="beta-beta-alpha zinc fingers"/>
    <property type="match status" value="1"/>
</dbReference>
<dbReference type="PANTHER" id="PTHR15491:SF18">
    <property type="entry name" value="CIZ1 ZINC FINGER PROTEIN, ISOFORM A"/>
    <property type="match status" value="1"/>
</dbReference>
<feature type="region of interest" description="Disordered" evidence="1">
    <location>
        <begin position="403"/>
        <end position="483"/>
    </location>
</feature>
<sequence>MKMRALAMKCRERLLEMRAAQRNAQKDEDEKSEDGAGGDEGKRPGFCLLCRLNYRQPRAVHQQSEGHKMMKKFLMPYCSVCKLGFKSPMAFETHRASLDHLKIKARVERYASSTKGDDSGDENQAEAGDLDLDSMTIVDEVGKVDDICEPGVAGETPTRKQRSYGDGGGGGSGRAGTEDEDDEDDDDDEEEDDENQMIIGEEHVKKVQVQYCDLCNMYLPRRTENQDRVLREHCKKRSHLKLYIRFRNDKKLREQAERFHKKKLKGDKEAAGKKGDDKKANDSITSTDSKTVTDGNSTANTNDTTSTPKSEGETRSDKKSDTATTGSATESANNATSAKVNTSSASKTDVDSSDANRSLDGSNSTTTTLAATIGGADGPGEPSDELVDKLMWQVVDNEDLGDLLRDVQDDAEEEDDDKTNLERYDKFRHTEKNGGEQRSDAAGADENTVASKAQAKKGTSANGGGGADVAANGEASKEAKPAA</sequence>
<accession>A0A182U523</accession>
<feature type="compositionally biased region" description="Low complexity" evidence="1">
    <location>
        <begin position="365"/>
        <end position="374"/>
    </location>
</feature>
<dbReference type="AlphaFoldDB" id="A0A182U523"/>
<dbReference type="EnsemblMetazoa" id="AMEC014026-RA">
    <property type="protein sequence ID" value="AMEC014026-PA"/>
    <property type="gene ID" value="AMEC014026"/>
</dbReference>
<dbReference type="STRING" id="34690.A0A182U523"/>
<evidence type="ECO:0000259" key="2">
    <source>
        <dbReference type="Pfam" id="PF12874"/>
    </source>
</evidence>
<dbReference type="Proteomes" id="UP000075902">
    <property type="component" value="Unassembled WGS sequence"/>
</dbReference>
<proteinExistence type="predicted"/>
<feature type="region of interest" description="Disordered" evidence="1">
    <location>
        <begin position="258"/>
        <end position="386"/>
    </location>
</feature>
<feature type="region of interest" description="Disordered" evidence="1">
    <location>
        <begin position="146"/>
        <end position="202"/>
    </location>
</feature>
<dbReference type="PANTHER" id="PTHR15491">
    <property type="match status" value="1"/>
</dbReference>
<reference evidence="4" key="1">
    <citation type="submission" date="2014-01" db="EMBL/GenBank/DDBJ databases">
        <title>The Genome Sequence of Anopheles melas CM1001059_A (V2).</title>
        <authorList>
            <consortium name="The Broad Institute Genomics Platform"/>
            <person name="Neafsey D.E."/>
            <person name="Besansky N."/>
            <person name="Howell P."/>
            <person name="Walton C."/>
            <person name="Young S.K."/>
            <person name="Zeng Q."/>
            <person name="Gargeya S."/>
            <person name="Fitzgerald M."/>
            <person name="Haas B."/>
            <person name="Abouelleil A."/>
            <person name="Allen A.W."/>
            <person name="Alvarado L."/>
            <person name="Arachchi H.M."/>
            <person name="Berlin A.M."/>
            <person name="Chapman S.B."/>
            <person name="Gainer-Dewar J."/>
            <person name="Goldberg J."/>
            <person name="Griggs A."/>
            <person name="Gujja S."/>
            <person name="Hansen M."/>
            <person name="Howarth C."/>
            <person name="Imamovic A."/>
            <person name="Ireland A."/>
            <person name="Larimer J."/>
            <person name="McCowan C."/>
            <person name="Murphy C."/>
            <person name="Pearson M."/>
            <person name="Poon T.W."/>
            <person name="Priest M."/>
            <person name="Roberts A."/>
            <person name="Saif S."/>
            <person name="Shea T."/>
            <person name="Sisk P."/>
            <person name="Sykes S."/>
            <person name="Wortman J."/>
            <person name="Nusbaum C."/>
            <person name="Birren B."/>
        </authorList>
    </citation>
    <scope>NUCLEOTIDE SEQUENCE [LARGE SCALE GENOMIC DNA]</scope>
    <source>
        <strain evidence="4">CM1001059</strain>
    </source>
</reference>